<dbReference type="InterPro" id="IPR003764">
    <property type="entry name" value="GlcNAc_6-P_deAcase"/>
</dbReference>
<dbReference type="GO" id="GO:0008448">
    <property type="term" value="F:N-acetylglucosamine-6-phosphate deacetylase activity"/>
    <property type="evidence" value="ECO:0007669"/>
    <property type="project" value="InterPro"/>
</dbReference>
<keyword evidence="4" id="KW-0119">Carbohydrate metabolism</keyword>
<dbReference type="OrthoDB" id="9776488at2"/>
<dbReference type="RefSeq" id="WP_144116810.1">
    <property type="nucleotide sequence ID" value="NZ_JACHGE010000002.1"/>
</dbReference>
<evidence type="ECO:0000256" key="5">
    <source>
        <dbReference type="PIRSR" id="PIRSR038994-1"/>
    </source>
</evidence>
<evidence type="ECO:0000313" key="9">
    <source>
        <dbReference type="EMBL" id="KAA5823319.1"/>
    </source>
</evidence>
<sequence length="385" mass="42173">MNFKALDYRTNEPITVEVEGGYIKNISKCEQRLEHSYYIAPGLVDLQVNGYKGIDLNSLDLKVADVNKICEDLLEEGITSFLPTIITNSDESTTYLLKIVSRACNESFKTNESIGGIHLEGPFISLEDGPRGAHSKAFVKAPNWELFTKWQNAANGKIRIITLSPEWPESIEFIKNCVASGVIVSIGHTAASPKQIQDAIKAGATMSTHLGNASHAMLPRHNNYIFEQLASDDLWASIIADGFHLPDALLNIFLKTKPDKSILVSDTTSFAGLPTGNYKSHIGGEITLDASGKLHMQGNPYMLAGSAQSLLWCVNQLINKNIASLKDAWHMASIKPTEILFGTSNNLLQVGQKANLVIFEKTDNGLEVIKTIQSADIVYSNPNKN</sequence>
<dbReference type="Proteomes" id="UP000315145">
    <property type="component" value="Unassembled WGS sequence"/>
</dbReference>
<comment type="similarity">
    <text evidence="1 4">Belongs to the metallo-dependent hydrolases superfamily. NagA family.</text>
</comment>
<dbReference type="Pfam" id="PF01979">
    <property type="entry name" value="Amidohydro_1"/>
    <property type="match status" value="1"/>
</dbReference>
<evidence type="ECO:0000313" key="12">
    <source>
        <dbReference type="Proteomes" id="UP000322315"/>
    </source>
</evidence>
<dbReference type="EMBL" id="VMBF01000008">
    <property type="protein sequence ID" value="TSJ73807.1"/>
    <property type="molecule type" value="Genomic_DNA"/>
</dbReference>
<protein>
    <submittedName>
        <fullName evidence="9">Amidohydrolase family protein</fullName>
    </submittedName>
</protein>
<organism evidence="9 12">
    <name type="scientific">Algibacter amylolyticus</name>
    <dbReference type="NCBI Taxonomy" id="1608400"/>
    <lineage>
        <taxon>Bacteria</taxon>
        <taxon>Pseudomonadati</taxon>
        <taxon>Bacteroidota</taxon>
        <taxon>Flavobacteriia</taxon>
        <taxon>Flavobacteriales</taxon>
        <taxon>Flavobacteriaceae</taxon>
        <taxon>Algibacter</taxon>
    </lineage>
</organism>
<reference evidence="10 11" key="2">
    <citation type="submission" date="2019-07" db="EMBL/GenBank/DDBJ databases">
        <title>Algibacter marinivivus sp. nov., isolated from the surface of a marine red alga.</title>
        <authorList>
            <person name="Zhong X."/>
            <person name="Xu W."/>
            <person name="Zhang Y."/>
            <person name="Zhang Q."/>
            <person name="Du Z."/>
        </authorList>
    </citation>
    <scope>NUCLEOTIDE SEQUENCE [LARGE SCALE GENOMIC DNA]</scope>
    <source>
        <strain evidence="10 11">RU-4-M-4</strain>
    </source>
</reference>
<dbReference type="GO" id="GO:0046872">
    <property type="term" value="F:metal ion binding"/>
    <property type="evidence" value="ECO:0007669"/>
    <property type="project" value="UniProtKB-KW"/>
</dbReference>
<proteinExistence type="inferred from homology"/>
<dbReference type="Gene3D" id="3.20.20.140">
    <property type="entry name" value="Metal-dependent hydrolases"/>
    <property type="match status" value="1"/>
</dbReference>
<dbReference type="GO" id="GO:0006046">
    <property type="term" value="P:N-acetylglucosamine catabolic process"/>
    <property type="evidence" value="ECO:0007669"/>
    <property type="project" value="TreeGrafter"/>
</dbReference>
<name>A0A5M7B1D2_9FLAO</name>
<feature type="binding site" evidence="6">
    <location>
        <position position="244"/>
    </location>
    <ligand>
        <name>substrate</name>
    </ligand>
</feature>
<reference evidence="9 12" key="1">
    <citation type="journal article" date="2015" name="Int. J. Syst. Evol. Microbiol.">
        <title>Algibacter amylolyticus sp. nov., isolated from intertidal sediment.</title>
        <authorList>
            <person name="Zhang D.C."/>
            <person name="Wu J."/>
            <person name="Neuner K."/>
            <person name="Yao J."/>
            <person name="Margesin R."/>
        </authorList>
    </citation>
    <scope>NUCLEOTIDE SEQUENCE [LARGE SCALE GENOMIC DNA]</scope>
    <source>
        <strain evidence="9 12">RU-4-M-4</strain>
    </source>
</reference>
<evidence type="ECO:0000256" key="7">
    <source>
        <dbReference type="PIRSR" id="PIRSR038994-3"/>
    </source>
</evidence>
<dbReference type="PANTHER" id="PTHR11113">
    <property type="entry name" value="N-ACETYLGLUCOSAMINE-6-PHOSPHATE DEACETYLASE"/>
    <property type="match status" value="1"/>
</dbReference>
<dbReference type="PIRSF" id="PIRSF038994">
    <property type="entry name" value="NagA"/>
    <property type="match status" value="1"/>
</dbReference>
<feature type="domain" description="Amidohydrolase-related" evidence="8">
    <location>
        <begin position="38"/>
        <end position="383"/>
    </location>
</feature>
<evidence type="ECO:0000256" key="2">
    <source>
        <dbReference type="ARBA" id="ARBA00022723"/>
    </source>
</evidence>
<evidence type="ECO:0000256" key="1">
    <source>
        <dbReference type="ARBA" id="ARBA00010716"/>
    </source>
</evidence>
<gene>
    <name evidence="9" type="ORF">F2B50_11450</name>
    <name evidence="10" type="ORF">FPF71_11450</name>
</gene>
<evidence type="ECO:0000313" key="11">
    <source>
        <dbReference type="Proteomes" id="UP000315145"/>
    </source>
</evidence>
<feature type="binding site" evidence="7">
    <location>
        <position position="120"/>
    </location>
    <ligand>
        <name>Zn(2+)</name>
        <dbReference type="ChEBI" id="CHEBI:29105"/>
    </ligand>
</feature>
<dbReference type="EMBL" id="VWRS01000008">
    <property type="protein sequence ID" value="KAA5823319.1"/>
    <property type="molecule type" value="Genomic_DNA"/>
</dbReference>
<evidence type="ECO:0000259" key="8">
    <source>
        <dbReference type="Pfam" id="PF01979"/>
    </source>
</evidence>
<feature type="binding site" evidence="6">
    <location>
        <position position="133"/>
    </location>
    <ligand>
        <name>substrate</name>
    </ligand>
</feature>
<dbReference type="AlphaFoldDB" id="A0A5M7B1D2"/>
<dbReference type="InterPro" id="IPR032466">
    <property type="entry name" value="Metal_Hydrolase"/>
</dbReference>
<feature type="binding site" evidence="7">
    <location>
        <position position="209"/>
    </location>
    <ligand>
        <name>Zn(2+)</name>
        <dbReference type="ChEBI" id="CHEBI:29105"/>
    </ligand>
</feature>
<dbReference type="PANTHER" id="PTHR11113:SF14">
    <property type="entry name" value="N-ACETYLGLUCOSAMINE-6-PHOSPHATE DEACETYLASE"/>
    <property type="match status" value="1"/>
</dbReference>
<evidence type="ECO:0000256" key="4">
    <source>
        <dbReference type="PIRNR" id="PIRNR038994"/>
    </source>
</evidence>
<feature type="binding site" evidence="6">
    <location>
        <begin position="303"/>
        <end position="305"/>
    </location>
    <ligand>
        <name>substrate</name>
    </ligand>
</feature>
<comment type="cofactor">
    <cofactor evidence="7">
        <name>a divalent metal cation</name>
        <dbReference type="ChEBI" id="CHEBI:60240"/>
    </cofactor>
    <text evidence="7">Binds 1 divalent metal cation per subunit.</text>
</comment>
<accession>A0A5M7B1D2</accession>
<dbReference type="SUPFAM" id="SSF51556">
    <property type="entry name" value="Metallo-dependent hydrolases"/>
    <property type="match status" value="1"/>
</dbReference>
<keyword evidence="2 7" id="KW-0479">Metal-binding</keyword>
<evidence type="ECO:0000256" key="6">
    <source>
        <dbReference type="PIRSR" id="PIRSR038994-2"/>
    </source>
</evidence>
<dbReference type="InterPro" id="IPR006680">
    <property type="entry name" value="Amidohydro-rel"/>
</dbReference>
<feature type="binding site" evidence="6">
    <location>
        <begin position="212"/>
        <end position="213"/>
    </location>
    <ligand>
        <name>substrate</name>
    </ligand>
</feature>
<feature type="binding site" evidence="7">
    <location>
        <position position="188"/>
    </location>
    <ligand>
        <name>Zn(2+)</name>
        <dbReference type="ChEBI" id="CHEBI:29105"/>
    </ligand>
</feature>
<evidence type="ECO:0000313" key="10">
    <source>
        <dbReference type="EMBL" id="TSJ73807.1"/>
    </source>
</evidence>
<keyword evidence="11" id="KW-1185">Reference proteome</keyword>
<dbReference type="Proteomes" id="UP000322315">
    <property type="component" value="Unassembled WGS sequence"/>
</dbReference>
<feature type="active site" description="Proton donor/acceptor" evidence="5">
    <location>
        <position position="266"/>
    </location>
</feature>
<reference evidence="9" key="3">
    <citation type="submission" date="2019-09" db="EMBL/GenBank/DDBJ databases">
        <authorList>
            <person name="Zhang D.-C."/>
        </authorList>
    </citation>
    <scope>NUCLEOTIDE SEQUENCE</scope>
    <source>
        <strain evidence="9">RU-4-M-4</strain>
    </source>
</reference>
<comment type="caution">
    <text evidence="9">The sequence shown here is derived from an EMBL/GenBank/DDBJ whole genome shotgun (WGS) entry which is preliminary data.</text>
</comment>
<keyword evidence="3 4" id="KW-0378">Hydrolase</keyword>
<feature type="binding site" evidence="6">
    <location>
        <position position="220"/>
    </location>
    <ligand>
        <name>substrate</name>
    </ligand>
</feature>
<evidence type="ECO:0000256" key="3">
    <source>
        <dbReference type="ARBA" id="ARBA00022801"/>
    </source>
</evidence>